<feature type="domain" description="Bro-N" evidence="1">
    <location>
        <begin position="1"/>
        <end position="108"/>
    </location>
</feature>
<evidence type="ECO:0000313" key="2">
    <source>
        <dbReference type="EMBL" id="MPM21373.1"/>
    </source>
</evidence>
<accession>A0A644Y4A5</accession>
<protein>
    <recommendedName>
        <fullName evidence="1">Bro-N domain-containing protein</fullName>
    </recommendedName>
</protein>
<dbReference type="PANTHER" id="PTHR36180">
    <property type="entry name" value="DNA-BINDING PROTEIN-RELATED-RELATED"/>
    <property type="match status" value="1"/>
</dbReference>
<sequence>MEMEVFENTEFGAIRTIVDENGNVLFCGSDAAKALGYQRPQNAIQMHCRRYALKQGIPHPQNPDKTIEMLFISESDLYRLIAHSKLPAAQQFEAWIYETVLPSIRKHGAYITPQTLDQLIANPSNASRLFHELKQMQTAVAEMTPKATYFDALVDTGLLSGIRQTAKELKLPEKLFTYLLMEMGLAYRTPKKLLMPYAFMVTSGFAELKEYTRNGHGGVYMLFTPKGRLYLARRIEKRLALKTKG</sequence>
<evidence type="ECO:0000259" key="1">
    <source>
        <dbReference type="PROSITE" id="PS51750"/>
    </source>
</evidence>
<dbReference type="AlphaFoldDB" id="A0A644Y4A5"/>
<dbReference type="PROSITE" id="PS51750">
    <property type="entry name" value="BRO_N"/>
    <property type="match status" value="1"/>
</dbReference>
<organism evidence="2">
    <name type="scientific">bioreactor metagenome</name>
    <dbReference type="NCBI Taxonomy" id="1076179"/>
    <lineage>
        <taxon>unclassified sequences</taxon>
        <taxon>metagenomes</taxon>
        <taxon>ecological metagenomes</taxon>
    </lineage>
</organism>
<proteinExistence type="predicted"/>
<dbReference type="GO" id="GO:0003677">
    <property type="term" value="F:DNA binding"/>
    <property type="evidence" value="ECO:0007669"/>
    <property type="project" value="InterPro"/>
</dbReference>
<dbReference type="Pfam" id="PF02498">
    <property type="entry name" value="Bro-N"/>
    <property type="match status" value="1"/>
</dbReference>
<dbReference type="EMBL" id="VSSQ01003577">
    <property type="protein sequence ID" value="MPM21373.1"/>
    <property type="molecule type" value="Genomic_DNA"/>
</dbReference>
<reference evidence="2" key="1">
    <citation type="submission" date="2019-08" db="EMBL/GenBank/DDBJ databases">
        <authorList>
            <person name="Kucharzyk K."/>
            <person name="Murdoch R.W."/>
            <person name="Higgins S."/>
            <person name="Loffler F."/>
        </authorList>
    </citation>
    <scope>NUCLEOTIDE SEQUENCE</scope>
</reference>
<dbReference type="InterPro" id="IPR005039">
    <property type="entry name" value="Ant_C"/>
</dbReference>
<gene>
    <name evidence="2" type="ORF">SDC9_67817</name>
</gene>
<comment type="caution">
    <text evidence="2">The sequence shown here is derived from an EMBL/GenBank/DDBJ whole genome shotgun (WGS) entry which is preliminary data.</text>
</comment>
<dbReference type="SMART" id="SM01040">
    <property type="entry name" value="Bro-N"/>
    <property type="match status" value="1"/>
</dbReference>
<dbReference type="PANTHER" id="PTHR36180:SF2">
    <property type="entry name" value="BRO FAMILY PROTEIN"/>
    <property type="match status" value="1"/>
</dbReference>
<dbReference type="InterPro" id="IPR003497">
    <property type="entry name" value="BRO_N_domain"/>
</dbReference>
<dbReference type="Pfam" id="PF03374">
    <property type="entry name" value="ANT"/>
    <property type="match status" value="1"/>
</dbReference>
<name>A0A644Y4A5_9ZZZZ</name>